<comment type="caution">
    <text evidence="6">The sequence shown here is derived from an EMBL/GenBank/DDBJ whole genome shotgun (WGS) entry which is preliminary data.</text>
</comment>
<organism evidence="6 7">
    <name type="scientific">Variovorax beijingensis</name>
    <dbReference type="NCBI Taxonomy" id="2496117"/>
    <lineage>
        <taxon>Bacteria</taxon>
        <taxon>Pseudomonadati</taxon>
        <taxon>Pseudomonadota</taxon>
        <taxon>Betaproteobacteria</taxon>
        <taxon>Burkholderiales</taxon>
        <taxon>Comamonadaceae</taxon>
        <taxon>Variovorax</taxon>
    </lineage>
</organism>
<gene>
    <name evidence="6" type="ORF">FB547_11444</name>
</gene>
<dbReference type="OrthoDB" id="3443359at2"/>
<protein>
    <submittedName>
        <fullName evidence="6">3-(3-hydroxy-phenyl)propionate hydroxylase</fullName>
    </submittedName>
</protein>
<dbReference type="Gene3D" id="3.40.30.120">
    <property type="match status" value="1"/>
</dbReference>
<keyword evidence="3" id="KW-0285">Flavoprotein</keyword>
<name>A0A561BAR7_9BURK</name>
<dbReference type="Gene3D" id="3.50.50.60">
    <property type="entry name" value="FAD/NAD(P)-binding domain"/>
    <property type="match status" value="1"/>
</dbReference>
<dbReference type="PANTHER" id="PTHR43004:SF19">
    <property type="entry name" value="BINDING MONOOXYGENASE, PUTATIVE (JCVI)-RELATED"/>
    <property type="match status" value="1"/>
</dbReference>
<dbReference type="PANTHER" id="PTHR43004">
    <property type="entry name" value="TRK SYSTEM POTASSIUM UPTAKE PROTEIN"/>
    <property type="match status" value="1"/>
</dbReference>
<dbReference type="InterPro" id="IPR050641">
    <property type="entry name" value="RIFMO-like"/>
</dbReference>
<evidence type="ECO:0000259" key="5">
    <source>
        <dbReference type="Pfam" id="PF01494"/>
    </source>
</evidence>
<comment type="cofactor">
    <cofactor evidence="1">
        <name>FAD</name>
        <dbReference type="ChEBI" id="CHEBI:57692"/>
    </cofactor>
</comment>
<dbReference type="Proteomes" id="UP000319722">
    <property type="component" value="Unassembled WGS sequence"/>
</dbReference>
<dbReference type="SUPFAM" id="SSF52833">
    <property type="entry name" value="Thioredoxin-like"/>
    <property type="match status" value="1"/>
</dbReference>
<dbReference type="Gene3D" id="3.30.70.2450">
    <property type="match status" value="1"/>
</dbReference>
<evidence type="ECO:0000256" key="1">
    <source>
        <dbReference type="ARBA" id="ARBA00001974"/>
    </source>
</evidence>
<dbReference type="InterPro" id="IPR036188">
    <property type="entry name" value="FAD/NAD-bd_sf"/>
</dbReference>
<feature type="domain" description="FAD-binding" evidence="5">
    <location>
        <begin position="9"/>
        <end position="342"/>
    </location>
</feature>
<evidence type="ECO:0000256" key="4">
    <source>
        <dbReference type="ARBA" id="ARBA00022827"/>
    </source>
</evidence>
<dbReference type="EMBL" id="VIVL01000014">
    <property type="protein sequence ID" value="TWD75973.1"/>
    <property type="molecule type" value="Genomic_DNA"/>
</dbReference>
<dbReference type="GO" id="GO:0016709">
    <property type="term" value="F:oxidoreductase activity, acting on paired donors, with incorporation or reduction of molecular oxygen, NAD(P)H as one donor, and incorporation of one atom of oxygen"/>
    <property type="evidence" value="ECO:0007669"/>
    <property type="project" value="UniProtKB-ARBA"/>
</dbReference>
<dbReference type="RefSeq" id="WP_145747035.1">
    <property type="nucleotide sequence ID" value="NZ_VIVL01000014.1"/>
</dbReference>
<comment type="similarity">
    <text evidence="2">Belongs to the PheA/TfdB FAD monooxygenase family.</text>
</comment>
<dbReference type="AlphaFoldDB" id="A0A561BAR7"/>
<dbReference type="Pfam" id="PF01494">
    <property type="entry name" value="FAD_binding_3"/>
    <property type="match status" value="1"/>
</dbReference>
<evidence type="ECO:0000256" key="2">
    <source>
        <dbReference type="ARBA" id="ARBA00007801"/>
    </source>
</evidence>
<keyword evidence="4" id="KW-0274">FAD</keyword>
<evidence type="ECO:0000256" key="3">
    <source>
        <dbReference type="ARBA" id="ARBA00022630"/>
    </source>
</evidence>
<dbReference type="SUPFAM" id="SSF51905">
    <property type="entry name" value="FAD/NAD(P)-binding domain"/>
    <property type="match status" value="1"/>
</dbReference>
<dbReference type="PRINTS" id="PR00420">
    <property type="entry name" value="RNGMNOXGNASE"/>
</dbReference>
<accession>A0A561BAR7</accession>
<proteinExistence type="inferred from homology"/>
<dbReference type="InterPro" id="IPR036249">
    <property type="entry name" value="Thioredoxin-like_sf"/>
</dbReference>
<evidence type="ECO:0000313" key="7">
    <source>
        <dbReference type="Proteomes" id="UP000319722"/>
    </source>
</evidence>
<reference evidence="6 7" key="1">
    <citation type="submission" date="2019-06" db="EMBL/GenBank/DDBJ databases">
        <title>Sorghum-associated microbial communities from plants grown in Nebraska, USA.</title>
        <authorList>
            <person name="Schachtman D."/>
        </authorList>
    </citation>
    <scope>NUCLEOTIDE SEQUENCE [LARGE SCALE GENOMIC DNA]</scope>
    <source>
        <strain evidence="6 7">T529</strain>
    </source>
</reference>
<evidence type="ECO:0000313" key="6">
    <source>
        <dbReference type="EMBL" id="TWD75973.1"/>
    </source>
</evidence>
<sequence>MQNNNPKQLPVAIVGAGPIGLLTALGLASQGVRCVVYEDDRHLSLDTKAGTILSRTLEIFRRYGVADEVLAKALRVDEIGEIDRQTQRSTFPVLLSEIGAETRYPFVINLPQQDLEPILAQSLARHPLVELKLGHRLECYEDHGDHVSLHLHTAEGEIRAEAVFLLACDGGRSTVRAQMGVVVEGMSLNTKYALVDLVVDLDTENPRDYPYLAYFADPKEWMILVRHPHCWRFLYPMAEGAPEPTAEELRDKSLSFIGDVSNVQLLNKVTYNVHHRVAQEWRRGRVFLMGDAAHLITPMWALGLNTGALDASNLPWRLAWYLRGWADIAVLDGYEREQRPLAIHGSGEMAEAARQSMAKRGDAGALSDNNWSNACTRTMLGVTLDVEGNGEWSMVVRETRPPACAGARLPDYLLHTPEGRQARAHDLCSGRFTALYFSDVRRRPAIPVNGSPALRHWVVSRYDAPHDSGLRDRSLLDPGNALMSRLGVAPNTLVLVRPDEYIAAIVPMDGTLNQAAALYERIVGLPPVMEKPL</sequence>
<dbReference type="GO" id="GO:0071949">
    <property type="term" value="F:FAD binding"/>
    <property type="evidence" value="ECO:0007669"/>
    <property type="project" value="InterPro"/>
</dbReference>
<dbReference type="InterPro" id="IPR002938">
    <property type="entry name" value="FAD-bd"/>
</dbReference>